<dbReference type="AlphaFoldDB" id="A0A9Q0MC46"/>
<dbReference type="Proteomes" id="UP001142055">
    <property type="component" value="Chromosome 1"/>
</dbReference>
<keyword evidence="3" id="KW-1185">Reference proteome</keyword>
<feature type="region of interest" description="Disordered" evidence="1">
    <location>
        <begin position="86"/>
        <end position="129"/>
    </location>
</feature>
<feature type="compositionally biased region" description="Polar residues" evidence="1">
    <location>
        <begin position="91"/>
        <end position="119"/>
    </location>
</feature>
<feature type="compositionally biased region" description="Pro residues" evidence="1">
    <location>
        <begin position="120"/>
        <end position="129"/>
    </location>
</feature>
<evidence type="ECO:0000313" key="3">
    <source>
        <dbReference type="Proteomes" id="UP001142055"/>
    </source>
</evidence>
<evidence type="ECO:0000256" key="1">
    <source>
        <dbReference type="SAM" id="MobiDB-lite"/>
    </source>
</evidence>
<protein>
    <submittedName>
        <fullName evidence="2">Uncharacterized protein</fullName>
    </submittedName>
</protein>
<dbReference type="EMBL" id="JAPWDV010000001">
    <property type="protein sequence ID" value="KAJ6223185.1"/>
    <property type="molecule type" value="Genomic_DNA"/>
</dbReference>
<comment type="caution">
    <text evidence="2">The sequence shown here is derived from an EMBL/GenBank/DDBJ whole genome shotgun (WGS) entry which is preliminary data.</text>
</comment>
<proteinExistence type="predicted"/>
<gene>
    <name evidence="2" type="ORF">RDWZM_001730</name>
</gene>
<sequence>MTDIEDSLTDDEYDKINAKTLFALDHDDYDIKSIFDKVKNKAGSIYHLNVLADPCIIDGLFTSKIEKYFQGPTSKLEEKRLWPYRPLAVKPTNQQSNQSTRSPTNQPEVQPTNQPEVQPTNPPLPSLPQ</sequence>
<evidence type="ECO:0000313" key="2">
    <source>
        <dbReference type="EMBL" id="KAJ6223185.1"/>
    </source>
</evidence>
<organism evidence="2 3">
    <name type="scientific">Blomia tropicalis</name>
    <name type="common">Mite</name>
    <dbReference type="NCBI Taxonomy" id="40697"/>
    <lineage>
        <taxon>Eukaryota</taxon>
        <taxon>Metazoa</taxon>
        <taxon>Ecdysozoa</taxon>
        <taxon>Arthropoda</taxon>
        <taxon>Chelicerata</taxon>
        <taxon>Arachnida</taxon>
        <taxon>Acari</taxon>
        <taxon>Acariformes</taxon>
        <taxon>Sarcoptiformes</taxon>
        <taxon>Astigmata</taxon>
        <taxon>Glycyphagoidea</taxon>
        <taxon>Echimyopodidae</taxon>
        <taxon>Blomia</taxon>
    </lineage>
</organism>
<name>A0A9Q0MC46_BLOTA</name>
<reference evidence="2" key="1">
    <citation type="submission" date="2022-12" db="EMBL/GenBank/DDBJ databases">
        <title>Genome assemblies of Blomia tropicalis.</title>
        <authorList>
            <person name="Cui Y."/>
        </authorList>
    </citation>
    <scope>NUCLEOTIDE SEQUENCE</scope>
    <source>
        <tissue evidence="2">Adult mites</tissue>
    </source>
</reference>
<accession>A0A9Q0MC46</accession>